<dbReference type="EMBL" id="CP036273">
    <property type="protein sequence ID" value="QDU18983.1"/>
    <property type="molecule type" value="Genomic_DNA"/>
</dbReference>
<dbReference type="PANTHER" id="PTHR47396:SF1">
    <property type="entry name" value="ATP-DEPENDENT HELICASE IRC3-RELATED"/>
    <property type="match status" value="1"/>
</dbReference>
<evidence type="ECO:0000313" key="2">
    <source>
        <dbReference type="EMBL" id="QDU18983.1"/>
    </source>
</evidence>
<dbReference type="GO" id="GO:0009035">
    <property type="term" value="F:type I site-specific deoxyribonuclease activity"/>
    <property type="evidence" value="ECO:0007669"/>
    <property type="project" value="UniProtKB-EC"/>
</dbReference>
<feature type="domain" description="Helicase ATP-binding" evidence="1">
    <location>
        <begin position="454"/>
        <end position="639"/>
    </location>
</feature>
<dbReference type="Pfam" id="PF00271">
    <property type="entry name" value="Helicase_C"/>
    <property type="match status" value="1"/>
</dbReference>
<dbReference type="InterPro" id="IPR050742">
    <property type="entry name" value="Helicase_Restrict-Modif_Enz"/>
</dbReference>
<dbReference type="Pfam" id="PF13643">
    <property type="entry name" value="DUF4145"/>
    <property type="match status" value="1"/>
</dbReference>
<accession>A0A517XN99</accession>
<dbReference type="SUPFAM" id="SSF52540">
    <property type="entry name" value="P-loop containing nucleoside triphosphate hydrolases"/>
    <property type="match status" value="1"/>
</dbReference>
<reference evidence="2 3" key="1">
    <citation type="submission" date="2019-02" db="EMBL/GenBank/DDBJ databases">
        <title>Deep-cultivation of Planctomycetes and their phenomic and genomic characterization uncovers novel biology.</title>
        <authorList>
            <person name="Wiegand S."/>
            <person name="Jogler M."/>
            <person name="Boedeker C."/>
            <person name="Pinto D."/>
            <person name="Vollmers J."/>
            <person name="Rivas-Marin E."/>
            <person name="Kohn T."/>
            <person name="Peeters S.H."/>
            <person name="Heuer A."/>
            <person name="Rast P."/>
            <person name="Oberbeckmann S."/>
            <person name="Bunk B."/>
            <person name="Jeske O."/>
            <person name="Meyerdierks A."/>
            <person name="Storesund J.E."/>
            <person name="Kallscheuer N."/>
            <person name="Luecker S."/>
            <person name="Lage O.M."/>
            <person name="Pohl T."/>
            <person name="Merkel B.J."/>
            <person name="Hornburger P."/>
            <person name="Mueller R.-W."/>
            <person name="Bruemmer F."/>
            <person name="Labrenz M."/>
            <person name="Spormann A.M."/>
            <person name="Op den Camp H."/>
            <person name="Overmann J."/>
            <person name="Amann R."/>
            <person name="Jetten M.S.M."/>
            <person name="Mascher T."/>
            <person name="Medema M.H."/>
            <person name="Devos D.P."/>
            <person name="Kaster A.-K."/>
            <person name="Ovreas L."/>
            <person name="Rohde M."/>
            <person name="Galperin M.Y."/>
            <person name="Jogler C."/>
        </authorList>
    </citation>
    <scope>NUCLEOTIDE SEQUENCE [LARGE SCALE GENOMIC DNA]</scope>
    <source>
        <strain evidence="2 3">ETA_A1</strain>
    </source>
</reference>
<dbReference type="InterPro" id="IPR006935">
    <property type="entry name" value="Helicase/UvrB_N"/>
</dbReference>
<dbReference type="PROSITE" id="PS51192">
    <property type="entry name" value="HELICASE_ATP_BIND_1"/>
    <property type="match status" value="1"/>
</dbReference>
<dbReference type="InterPro" id="IPR001650">
    <property type="entry name" value="Helicase_C-like"/>
</dbReference>
<dbReference type="InterPro" id="IPR013670">
    <property type="entry name" value="EcoEI_R_C_dom"/>
</dbReference>
<dbReference type="CDD" id="cd18032">
    <property type="entry name" value="DEXHc_RE_I_III_res"/>
    <property type="match status" value="1"/>
</dbReference>
<dbReference type="InterPro" id="IPR025285">
    <property type="entry name" value="DUF4145"/>
</dbReference>
<evidence type="ECO:0000259" key="1">
    <source>
        <dbReference type="PROSITE" id="PS51192"/>
    </source>
</evidence>
<dbReference type="Pfam" id="PF04851">
    <property type="entry name" value="ResIII"/>
    <property type="match status" value="1"/>
</dbReference>
<dbReference type="InterPro" id="IPR014001">
    <property type="entry name" value="Helicase_ATP-bd"/>
</dbReference>
<dbReference type="EC" id="3.1.21.3" evidence="2"/>
<sequence length="1152" mass="127657">MGTTPPATPSNTAGKDHLKSPNFQFLTDHHTLLVHFAALAERYLFDDPSTALFKLRQFAELLARQACAHVGIATLPADDQVAVLNLLRDRRVAAADTLDLFHALRKTGNAAVHEGAGTQSDALHHLRMARQLAIWFDRSFGNSKQPYGPFVPPPNPAAATAALVAELDRLRTEALAQTEAVEKLKLTAAGEAERRRDAEAAAATAYSELQVALELAGESSSLLEAERKAFDQQLAAVQAAVAVRPSAEVEAVLERTRKAAALVELDEVATRRKIDQQLREAGWEADTETIRHSLGVRPQKNKNLAIAEWPTAEGPADYVLFVGLKPVAAVEAKKVNVDVAGKVGQAKRYSRGLQVDTTLTAPGGPWDGHNLPFCFSTNGRPYLRQLETKSGIWFCDVRKPTNLSRALEGWYTPAGLDALLASDAGAAQGKLAAEPTDYLPLRDYQLAAVRSVEDALAAGRRSMLVAMATGTGKTVTCLGMIYRLLKAGRFRRVLFLVDRTSLETQAFEKFEAIKLEGLRPITEIYDVKRLGDLVPDPNTRLHFGTVQGMVKRILYAADPAEVPPVDAYDCVVVDECHRGYTIDRELSDSELTFRDEADYVSKYRRVLDHFDAVKIGLTATPAQHTEEIFGPPVAQYSYRQAVIDGWLVDHEPPLQIVTKLGRDGINWATGEVVEYIVPRRDPAEILKEAAPDAVNIEIDDFHRKVITENYNRVVCAVLAAHIDPSLPGKTIVFCVNDAHADLVVTLLKKAFEAQYGEVEDDAVMKLTGKADKPMKLIKRFQNERLPNVAVTVDLITTGTDVPAVTNLVFLRRVRSRILYEQMLGRGTRLCENLFGPKEDKSSFRVYDAVNLYAALLPHSEMRPVVTRPKLPFVQLAAELHALTDADARAEVHDQFLAKLRAKRRVLESNEVNFEGCQKLTGMAPCDFVTHMATLTPEETRDWFQAHPKVPEFLDLARLEADRVFISSHADEVVRVEHGYGAGGQKPGDYLESFRTFVAANRDAIATLKLVTQRPRDLTRQALKELKVALQEAGFTETHLQTAWRETRNEDIAATIIGYVRHVMTGEALRPYKERVAAAMKTVLAARPWTPPQRKWLERIGKQLETETVVDRQAFDHGQFQAEGGFNRLNKVFNGELESILGEIVEAIWPVAA</sequence>
<dbReference type="PANTHER" id="PTHR47396">
    <property type="entry name" value="TYPE I RESTRICTION ENZYME ECOKI R PROTEIN"/>
    <property type="match status" value="1"/>
</dbReference>
<keyword evidence="3" id="KW-1185">Reference proteome</keyword>
<dbReference type="Pfam" id="PF08463">
    <property type="entry name" value="EcoEI_R_C"/>
    <property type="match status" value="1"/>
</dbReference>
<organism evidence="2 3">
    <name type="scientific">Urbifossiella limnaea</name>
    <dbReference type="NCBI Taxonomy" id="2528023"/>
    <lineage>
        <taxon>Bacteria</taxon>
        <taxon>Pseudomonadati</taxon>
        <taxon>Planctomycetota</taxon>
        <taxon>Planctomycetia</taxon>
        <taxon>Gemmatales</taxon>
        <taxon>Gemmataceae</taxon>
        <taxon>Urbifossiella</taxon>
    </lineage>
</organism>
<dbReference type="SMART" id="SM00490">
    <property type="entry name" value="HELICc"/>
    <property type="match status" value="1"/>
</dbReference>
<dbReference type="CDD" id="cd18799">
    <property type="entry name" value="SF2_C_EcoAI-like"/>
    <property type="match status" value="1"/>
</dbReference>
<dbReference type="Gene3D" id="3.40.50.300">
    <property type="entry name" value="P-loop containing nucleotide triphosphate hydrolases"/>
    <property type="match status" value="2"/>
</dbReference>
<protein>
    <submittedName>
        <fullName evidence="2">Type-1 restriction enzyme R protein</fullName>
        <ecNumber evidence="2">3.1.21.3</ecNumber>
    </submittedName>
</protein>
<name>A0A517XN99_9BACT</name>
<dbReference type="KEGG" id="uli:ETAA1_08840"/>
<dbReference type="Gene3D" id="3.90.1570.30">
    <property type="match status" value="1"/>
</dbReference>
<dbReference type="GO" id="GO:0005829">
    <property type="term" value="C:cytosol"/>
    <property type="evidence" value="ECO:0007669"/>
    <property type="project" value="TreeGrafter"/>
</dbReference>
<dbReference type="GO" id="GO:0003677">
    <property type="term" value="F:DNA binding"/>
    <property type="evidence" value="ECO:0007669"/>
    <property type="project" value="InterPro"/>
</dbReference>
<dbReference type="Proteomes" id="UP000319576">
    <property type="component" value="Chromosome"/>
</dbReference>
<dbReference type="AlphaFoldDB" id="A0A517XN99"/>
<dbReference type="InterPro" id="IPR027417">
    <property type="entry name" value="P-loop_NTPase"/>
</dbReference>
<dbReference type="GO" id="GO:0006304">
    <property type="term" value="P:DNA modification"/>
    <property type="evidence" value="ECO:0007669"/>
    <property type="project" value="InterPro"/>
</dbReference>
<keyword evidence="2" id="KW-0378">Hydrolase</keyword>
<proteinExistence type="predicted"/>
<gene>
    <name evidence="2" type="primary">hsdR</name>
    <name evidence="2" type="ORF">ETAA1_08840</name>
</gene>
<dbReference type="NCBIfam" id="NF008521">
    <property type="entry name" value="PRK11448.1"/>
    <property type="match status" value="1"/>
</dbReference>
<dbReference type="RefSeq" id="WP_261342008.1">
    <property type="nucleotide sequence ID" value="NZ_CP036273.1"/>
</dbReference>
<dbReference type="GO" id="GO:0005524">
    <property type="term" value="F:ATP binding"/>
    <property type="evidence" value="ECO:0007669"/>
    <property type="project" value="InterPro"/>
</dbReference>
<dbReference type="REBASE" id="355278">
    <property type="entry name" value="PbaETAA1ORF8870P"/>
</dbReference>
<dbReference type="SMART" id="SM00487">
    <property type="entry name" value="DEXDc"/>
    <property type="match status" value="1"/>
</dbReference>
<evidence type="ECO:0000313" key="3">
    <source>
        <dbReference type="Proteomes" id="UP000319576"/>
    </source>
</evidence>